<gene>
    <name evidence="1" type="ORF">BSTOLATCC_MIC11840</name>
</gene>
<evidence type="ECO:0000313" key="2">
    <source>
        <dbReference type="Proteomes" id="UP001162131"/>
    </source>
</evidence>
<proteinExistence type="predicted"/>
<evidence type="ECO:0000313" key="1">
    <source>
        <dbReference type="EMBL" id="CAG9314846.1"/>
    </source>
</evidence>
<reference evidence="1" key="1">
    <citation type="submission" date="2021-09" db="EMBL/GenBank/DDBJ databases">
        <authorList>
            <consortium name="AG Swart"/>
            <person name="Singh M."/>
            <person name="Singh A."/>
            <person name="Seah K."/>
            <person name="Emmerich C."/>
        </authorList>
    </citation>
    <scope>NUCLEOTIDE SEQUENCE</scope>
    <source>
        <strain evidence="1">ATCC30299</strain>
    </source>
</reference>
<comment type="caution">
    <text evidence="1">The sequence shown here is derived from an EMBL/GenBank/DDBJ whole genome shotgun (WGS) entry which is preliminary data.</text>
</comment>
<accession>A0AAU9IZ96</accession>
<protein>
    <submittedName>
        <fullName evidence="1">Uncharacterized protein</fullName>
    </submittedName>
</protein>
<dbReference type="EMBL" id="CAJZBQ010000012">
    <property type="protein sequence ID" value="CAG9314846.1"/>
    <property type="molecule type" value="Genomic_DNA"/>
</dbReference>
<keyword evidence="2" id="KW-1185">Reference proteome</keyword>
<dbReference type="AlphaFoldDB" id="A0AAU9IZ96"/>
<organism evidence="1 2">
    <name type="scientific">Blepharisma stoltei</name>
    <dbReference type="NCBI Taxonomy" id="1481888"/>
    <lineage>
        <taxon>Eukaryota</taxon>
        <taxon>Sar</taxon>
        <taxon>Alveolata</taxon>
        <taxon>Ciliophora</taxon>
        <taxon>Postciliodesmatophora</taxon>
        <taxon>Heterotrichea</taxon>
        <taxon>Heterotrichida</taxon>
        <taxon>Blepharismidae</taxon>
        <taxon>Blepharisma</taxon>
    </lineage>
</organism>
<sequence length="105" mass="12122">MIANDISILGIAEAWLKTSLYIQGLSELEIMADCWQQRIRLNWIIKTRSISKSNNIIETNNHRIAATLIEDYLIIVAYAPVVTNHQSKKSIDDYINFIIEVQEIF</sequence>
<dbReference type="Proteomes" id="UP001162131">
    <property type="component" value="Unassembled WGS sequence"/>
</dbReference>
<name>A0AAU9IZ96_9CILI</name>